<gene>
    <name evidence="1" type="ORF">MRATA1EN3_LOCUS12910</name>
</gene>
<dbReference type="EMBL" id="OX596106">
    <property type="protein sequence ID" value="CAI9701697.1"/>
    <property type="molecule type" value="Genomic_DNA"/>
</dbReference>
<accession>A0ACB0EMU2</accession>
<evidence type="ECO:0000313" key="2">
    <source>
        <dbReference type="Proteomes" id="UP001162501"/>
    </source>
</evidence>
<sequence>MGPSADGPGEACGPGGRKGTLSRACCASVGICLDVALRYLRLELELQSVEDPKSSRPERTSSASSPTLSSCNWWGGGIPSTDSQILWLNPHLVTRTGGVDGVTGVRTATQTSTPLPAGSHYARATTDSVPRLVRLSQSWSRPRGNATANARCSRLRRFTLRISGAPCKALPAAFTLVSTATSSKRPTALFVPFRLLLPWSSGFTLKR</sequence>
<organism evidence="1 2">
    <name type="scientific">Rangifer tarandus platyrhynchus</name>
    <name type="common">Svalbard reindeer</name>
    <dbReference type="NCBI Taxonomy" id="3082113"/>
    <lineage>
        <taxon>Eukaryota</taxon>
        <taxon>Metazoa</taxon>
        <taxon>Chordata</taxon>
        <taxon>Craniata</taxon>
        <taxon>Vertebrata</taxon>
        <taxon>Euteleostomi</taxon>
        <taxon>Mammalia</taxon>
        <taxon>Eutheria</taxon>
        <taxon>Laurasiatheria</taxon>
        <taxon>Artiodactyla</taxon>
        <taxon>Ruminantia</taxon>
        <taxon>Pecora</taxon>
        <taxon>Cervidae</taxon>
        <taxon>Odocoileinae</taxon>
        <taxon>Rangifer</taxon>
    </lineage>
</organism>
<dbReference type="Proteomes" id="UP001162501">
    <property type="component" value="Chromosome 22"/>
</dbReference>
<protein>
    <submittedName>
        <fullName evidence="1">Uncharacterized protein</fullName>
    </submittedName>
</protein>
<evidence type="ECO:0000313" key="1">
    <source>
        <dbReference type="EMBL" id="CAI9701697.1"/>
    </source>
</evidence>
<reference evidence="1" key="1">
    <citation type="submission" date="2023-05" db="EMBL/GenBank/DDBJ databases">
        <authorList>
            <consortium name="ELIXIR-Norway"/>
        </authorList>
    </citation>
    <scope>NUCLEOTIDE SEQUENCE</scope>
</reference>
<proteinExistence type="predicted"/>
<name>A0ACB0EMU2_RANTA</name>